<keyword evidence="2" id="KW-1133">Transmembrane helix</keyword>
<reference evidence="5" key="1">
    <citation type="journal article" date="2019" name="Int. J. Syst. Evol. Microbiol.">
        <title>The Global Catalogue of Microorganisms (GCM) 10K type strain sequencing project: providing services to taxonomists for standard genome sequencing and annotation.</title>
        <authorList>
            <consortium name="The Broad Institute Genomics Platform"/>
            <consortium name="The Broad Institute Genome Sequencing Center for Infectious Disease"/>
            <person name="Wu L."/>
            <person name="Ma J."/>
        </authorList>
    </citation>
    <scope>NUCLEOTIDE SEQUENCE [LARGE SCALE GENOMIC DNA]</scope>
    <source>
        <strain evidence="5">KCTC 42501</strain>
    </source>
</reference>
<comment type="caution">
    <text evidence="4">The sequence shown here is derived from an EMBL/GenBank/DDBJ whole genome shotgun (WGS) entry which is preliminary data.</text>
</comment>
<dbReference type="Proteomes" id="UP001595729">
    <property type="component" value="Unassembled WGS sequence"/>
</dbReference>
<dbReference type="SUPFAM" id="SSF48317">
    <property type="entry name" value="Acid phosphatase/Vanadium-dependent haloperoxidase"/>
    <property type="match status" value="1"/>
</dbReference>
<dbReference type="InterPro" id="IPR036938">
    <property type="entry name" value="PAP2/HPO_sf"/>
</dbReference>
<feature type="transmembrane region" description="Helical" evidence="2">
    <location>
        <begin position="178"/>
        <end position="195"/>
    </location>
</feature>
<evidence type="ECO:0000256" key="2">
    <source>
        <dbReference type="SAM" id="Phobius"/>
    </source>
</evidence>
<proteinExistence type="predicted"/>
<dbReference type="EMBL" id="JBHRXX010000001">
    <property type="protein sequence ID" value="MFC3681961.1"/>
    <property type="molecule type" value="Genomic_DNA"/>
</dbReference>
<dbReference type="InterPro" id="IPR000326">
    <property type="entry name" value="PAP2/HPO"/>
</dbReference>
<accession>A0ABV7VZP4</accession>
<evidence type="ECO:0000259" key="3">
    <source>
        <dbReference type="Pfam" id="PF01569"/>
    </source>
</evidence>
<keyword evidence="5" id="KW-1185">Reference proteome</keyword>
<feature type="transmembrane region" description="Helical" evidence="2">
    <location>
        <begin position="63"/>
        <end position="81"/>
    </location>
</feature>
<feature type="region of interest" description="Disordered" evidence="1">
    <location>
        <begin position="235"/>
        <end position="277"/>
    </location>
</feature>
<keyword evidence="2" id="KW-0472">Membrane</keyword>
<dbReference type="Pfam" id="PF01569">
    <property type="entry name" value="PAP2"/>
    <property type="match status" value="1"/>
</dbReference>
<feature type="transmembrane region" description="Helical" evidence="2">
    <location>
        <begin position="207"/>
        <end position="225"/>
    </location>
</feature>
<dbReference type="RefSeq" id="WP_382169525.1">
    <property type="nucleotide sequence ID" value="NZ_JBHRXX010000001.1"/>
</dbReference>
<evidence type="ECO:0000313" key="5">
    <source>
        <dbReference type="Proteomes" id="UP001595729"/>
    </source>
</evidence>
<organism evidence="4 5">
    <name type="scientific">Hydrogenophaga luteola</name>
    <dbReference type="NCBI Taxonomy" id="1591122"/>
    <lineage>
        <taxon>Bacteria</taxon>
        <taxon>Pseudomonadati</taxon>
        <taxon>Pseudomonadota</taxon>
        <taxon>Betaproteobacteria</taxon>
        <taxon>Burkholderiales</taxon>
        <taxon>Comamonadaceae</taxon>
        <taxon>Hydrogenophaga</taxon>
    </lineage>
</organism>
<sequence>MSHLRPPVVSTANAIARAWLVLLLLTLGWDASGMDLPVMSQIGTSAGFPWRHHPLLETVLHDGGRQLATLAYLLLWGWVLWPATNGPSRRERGTVLALVTLSMLTVGLLKQASRASCPWEWSAFGGTAVYTSHWNLLTGDGGTGGCFPGGHASSALSFLALCLPWLCSPVAGRRRAPGWRWLTAVLLAGGLAGVTQTLRGAHPPSHTLWTLLICSAVALAGWRLARPWLRGAATRANAEATESQDGPGAGPPQAWPSPLGGQRPASAAERGGHQFTS</sequence>
<gene>
    <name evidence="4" type="ORF">ACFOPI_00060</name>
</gene>
<evidence type="ECO:0000313" key="4">
    <source>
        <dbReference type="EMBL" id="MFC3681961.1"/>
    </source>
</evidence>
<name>A0ABV7VZP4_9BURK</name>
<keyword evidence="2" id="KW-0812">Transmembrane</keyword>
<evidence type="ECO:0000256" key="1">
    <source>
        <dbReference type="SAM" id="MobiDB-lite"/>
    </source>
</evidence>
<feature type="domain" description="Phosphatidic acid phosphatase type 2/haloperoxidase" evidence="3">
    <location>
        <begin position="95"/>
        <end position="225"/>
    </location>
</feature>
<dbReference type="Gene3D" id="1.20.144.10">
    <property type="entry name" value="Phosphatidic acid phosphatase type 2/haloperoxidase"/>
    <property type="match status" value="1"/>
</dbReference>
<protein>
    <submittedName>
        <fullName evidence="4">Phosphatase PAP2 family protein</fullName>
    </submittedName>
</protein>